<dbReference type="SUPFAM" id="SSF56024">
    <property type="entry name" value="Phospholipase D/nuclease"/>
    <property type="match status" value="2"/>
</dbReference>
<dbReference type="Proteomes" id="UP000050465">
    <property type="component" value="Unassembled WGS sequence"/>
</dbReference>
<reference evidence="8 9" key="1">
    <citation type="submission" date="2015-09" db="EMBL/GenBank/DDBJ databases">
        <title>Identification and resolution of microdiversity through metagenomic sequencing of parallel consortia.</title>
        <authorList>
            <person name="Nelson W.C."/>
            <person name="Romine M.F."/>
            <person name="Lindemann S.R."/>
        </authorList>
    </citation>
    <scope>NUCLEOTIDE SEQUENCE [LARGE SCALE GENOMIC DNA]</scope>
    <source>
        <strain evidence="8">Ana</strain>
    </source>
</reference>
<dbReference type="GO" id="GO:0016042">
    <property type="term" value="P:lipid catabolic process"/>
    <property type="evidence" value="ECO:0007669"/>
    <property type="project" value="UniProtKB-KW"/>
</dbReference>
<keyword evidence="6" id="KW-0443">Lipid metabolism</keyword>
<name>A0A0P7ZNA1_9CYAN</name>
<dbReference type="GO" id="GO:0006793">
    <property type="term" value="P:phosphorus metabolic process"/>
    <property type="evidence" value="ECO:0007669"/>
    <property type="project" value="UniProtKB-ARBA"/>
</dbReference>
<keyword evidence="4" id="KW-0378">Hydrolase</keyword>
<dbReference type="AlphaFoldDB" id="A0A0P7ZNA1"/>
<dbReference type="SMART" id="SM00155">
    <property type="entry name" value="PLDc"/>
    <property type="match status" value="2"/>
</dbReference>
<dbReference type="InterPro" id="IPR001736">
    <property type="entry name" value="PLipase_D/transphosphatidylase"/>
</dbReference>
<evidence type="ECO:0000256" key="2">
    <source>
        <dbReference type="ARBA" id="ARBA00008664"/>
    </source>
</evidence>
<feature type="domain" description="PLD phosphodiesterase" evidence="7">
    <location>
        <begin position="154"/>
        <end position="181"/>
    </location>
</feature>
<dbReference type="EMBL" id="LJZR01000020">
    <property type="protein sequence ID" value="KPQ34360.1"/>
    <property type="molecule type" value="Genomic_DNA"/>
</dbReference>
<comment type="catalytic activity">
    <reaction evidence="1">
        <text>a 1,2-diacyl-sn-glycero-3-phosphocholine + H2O = a 1,2-diacyl-sn-glycero-3-phosphate + choline + H(+)</text>
        <dbReference type="Rhea" id="RHEA:14445"/>
        <dbReference type="ChEBI" id="CHEBI:15354"/>
        <dbReference type="ChEBI" id="CHEBI:15377"/>
        <dbReference type="ChEBI" id="CHEBI:15378"/>
        <dbReference type="ChEBI" id="CHEBI:57643"/>
        <dbReference type="ChEBI" id="CHEBI:58608"/>
        <dbReference type="EC" id="3.1.4.4"/>
    </reaction>
</comment>
<dbReference type="Pfam" id="PF13091">
    <property type="entry name" value="PLDc_2"/>
    <property type="match status" value="2"/>
</dbReference>
<dbReference type="PROSITE" id="PS50035">
    <property type="entry name" value="PLD"/>
    <property type="match status" value="2"/>
</dbReference>
<evidence type="ECO:0000256" key="3">
    <source>
        <dbReference type="ARBA" id="ARBA00012027"/>
    </source>
</evidence>
<proteinExistence type="inferred from homology"/>
<dbReference type="InterPro" id="IPR051406">
    <property type="entry name" value="PLD_domain"/>
</dbReference>
<dbReference type="InterPro" id="IPR025202">
    <property type="entry name" value="PLD-like_dom"/>
</dbReference>
<dbReference type="EC" id="3.1.4.4" evidence="3"/>
<gene>
    <name evidence="8" type="ORF">HLUCCA11_14755</name>
</gene>
<dbReference type="CDD" id="cd09173">
    <property type="entry name" value="PLDc_Nuc_like_unchar1_2"/>
    <property type="match status" value="1"/>
</dbReference>
<comment type="caution">
    <text evidence="8">The sequence shown here is derived from an EMBL/GenBank/DDBJ whole genome shotgun (WGS) entry which is preliminary data.</text>
</comment>
<comment type="similarity">
    <text evidence="2">Belongs to the phospholipase D family.</text>
</comment>
<organism evidence="8 9">
    <name type="scientific">Phormidesmis priestleyi Ana</name>
    <dbReference type="NCBI Taxonomy" id="1666911"/>
    <lineage>
        <taxon>Bacteria</taxon>
        <taxon>Bacillati</taxon>
        <taxon>Cyanobacteriota</taxon>
        <taxon>Cyanophyceae</taxon>
        <taxon>Leptolyngbyales</taxon>
        <taxon>Leptolyngbyaceae</taxon>
        <taxon>Phormidesmis</taxon>
    </lineage>
</organism>
<dbReference type="GO" id="GO:0004630">
    <property type="term" value="F:phospholipase D activity"/>
    <property type="evidence" value="ECO:0007669"/>
    <property type="project" value="UniProtKB-EC"/>
</dbReference>
<dbReference type="PANTHER" id="PTHR43856">
    <property type="entry name" value="CARDIOLIPIN HYDROLASE"/>
    <property type="match status" value="1"/>
</dbReference>
<dbReference type="STRING" id="1666911.HLUCCA11_14755"/>
<dbReference type="PANTHER" id="PTHR43856:SF1">
    <property type="entry name" value="MITOCHONDRIAL CARDIOLIPIN HYDROLASE"/>
    <property type="match status" value="1"/>
</dbReference>
<dbReference type="GO" id="GO:0016891">
    <property type="term" value="F:RNA endonuclease activity producing 5'-phosphomonoesters, hydrolytic mechanism"/>
    <property type="evidence" value="ECO:0007669"/>
    <property type="project" value="TreeGrafter"/>
</dbReference>
<evidence type="ECO:0000259" key="7">
    <source>
        <dbReference type="PROSITE" id="PS50035"/>
    </source>
</evidence>
<dbReference type="Gene3D" id="3.30.870.10">
    <property type="entry name" value="Endonuclease Chain A"/>
    <property type="match status" value="2"/>
</dbReference>
<dbReference type="CDD" id="cd09116">
    <property type="entry name" value="PLDc_Nuc_like"/>
    <property type="match status" value="1"/>
</dbReference>
<evidence type="ECO:0000256" key="5">
    <source>
        <dbReference type="ARBA" id="ARBA00022963"/>
    </source>
</evidence>
<sequence length="442" mass="49194">MIFFRFRQRRWLILFAAVLLLTIGSSIWRITTTPSLRPAIAPLPQDSHIQVFFNQSEANVYTDPYRHIQRYGDDLEQVIVTAINSASQTVDIAVQDLNLPRIAEALVSSAQRGIGVRLILENQYANIVPATEALKILRSARIPLIDDTADGSKGSGLMHHKFLVIDGQQVLTGSANFTFSGIHGDLDTPDSRGNANVLLKINSPELASQFAEEFNQMWGDGPDGQPNSLFGLKKRNHSTSTLSLGNGTVALQFSPLSPTQPWERSVNGLIRKTISQGDRTIDLALFVFSEQLIANQLETQAQKGAQIRVLIDPRFTYRSYSEALDMLGVAHPDQRCKIEADNRPWKNPITSVGFPQLPPGDKLHHKFAVIDQQTVIVGSHNWSHAANTQNDENLLVIQNETVAAHFSREFDRLYRSPSVGMTARLQNQSKKVRQRCQLSVAS</sequence>
<protein>
    <recommendedName>
        <fullName evidence="3">phospholipase D</fullName>
        <ecNumber evidence="3">3.1.4.4</ecNumber>
    </recommendedName>
</protein>
<dbReference type="PATRIC" id="fig|1666911.3.peg.216"/>
<accession>A0A0P7ZNA1</accession>
<feature type="domain" description="PLD phosphodiesterase" evidence="7">
    <location>
        <begin position="359"/>
        <end position="386"/>
    </location>
</feature>
<keyword evidence="5" id="KW-0442">Lipid degradation</keyword>
<evidence type="ECO:0000313" key="8">
    <source>
        <dbReference type="EMBL" id="KPQ34360.1"/>
    </source>
</evidence>
<evidence type="ECO:0000256" key="1">
    <source>
        <dbReference type="ARBA" id="ARBA00000798"/>
    </source>
</evidence>
<evidence type="ECO:0000313" key="9">
    <source>
        <dbReference type="Proteomes" id="UP000050465"/>
    </source>
</evidence>
<evidence type="ECO:0000256" key="4">
    <source>
        <dbReference type="ARBA" id="ARBA00022801"/>
    </source>
</evidence>
<evidence type="ECO:0000256" key="6">
    <source>
        <dbReference type="ARBA" id="ARBA00023098"/>
    </source>
</evidence>